<comment type="caution">
    <text evidence="2">The sequence shown here is derived from an EMBL/GenBank/DDBJ whole genome shotgun (WGS) entry which is preliminary data.</text>
</comment>
<evidence type="ECO:0000313" key="3">
    <source>
        <dbReference type="Proteomes" id="UP000253204"/>
    </source>
</evidence>
<dbReference type="RefSeq" id="WP_114485169.1">
    <property type="nucleotide sequence ID" value="NZ_CBCSHM010000001.1"/>
</dbReference>
<dbReference type="AlphaFoldDB" id="A0A368UA44"/>
<dbReference type="GO" id="GO:0004519">
    <property type="term" value="F:endonuclease activity"/>
    <property type="evidence" value="ECO:0007669"/>
    <property type="project" value="UniProtKB-KW"/>
</dbReference>
<sequence length="229" mass="25972">MSAPELLPLHLDVIRPSEGSPPSEHDLYDLMNELFLRDHNTCRYCGMYSPSKASLEIDHLDGNHGNWNVDNLVTACLWCHGCHHLEFSLNAGAKLVQWDYPQVAISRITQQIIISGSLFDSFNQMVEAGTRRREQNFPGGELAIIINDIPRLVAQGKAAKAKEYLEMMEAENIRLAFPTTEYLSEVQAIPGVSPSAWRHFRRYYIGYVNSNISDANVRAMVFKAWKEMS</sequence>
<protein>
    <submittedName>
        <fullName evidence="2">HNH endonuclease</fullName>
    </submittedName>
</protein>
<keyword evidence="2" id="KW-0378">Hydrolase</keyword>
<gene>
    <name evidence="2" type="ORF">DU506_01400</name>
</gene>
<keyword evidence="3" id="KW-1185">Reference proteome</keyword>
<accession>A0A368UA44</accession>
<reference evidence="2 3" key="1">
    <citation type="submission" date="2018-07" db="EMBL/GenBank/DDBJ databases">
        <title>Halomonas rutogse sp. nov., isolated from Lake TangqianCo on Tibetan Plateau.</title>
        <authorList>
            <person name="Lu H."/>
            <person name="Xing P."/>
            <person name="Wu Q."/>
        </authorList>
    </citation>
    <scope>NUCLEOTIDE SEQUENCE [LARGE SCALE GENOMIC DNA]</scope>
    <source>
        <strain evidence="2 3">TQ8S</strain>
    </source>
</reference>
<dbReference type="InterPro" id="IPR003615">
    <property type="entry name" value="HNH_nuc"/>
</dbReference>
<organism evidence="2 3">
    <name type="scientific">Vreelandella rituensis</name>
    <dbReference type="NCBI Taxonomy" id="2282306"/>
    <lineage>
        <taxon>Bacteria</taxon>
        <taxon>Pseudomonadati</taxon>
        <taxon>Pseudomonadota</taxon>
        <taxon>Gammaproteobacteria</taxon>
        <taxon>Oceanospirillales</taxon>
        <taxon>Halomonadaceae</taxon>
        <taxon>Vreelandella</taxon>
    </lineage>
</organism>
<feature type="domain" description="HNH nuclease" evidence="1">
    <location>
        <begin position="29"/>
        <end position="81"/>
    </location>
</feature>
<name>A0A368UA44_9GAMM</name>
<keyword evidence="2" id="KW-0540">Nuclease</keyword>
<evidence type="ECO:0000313" key="2">
    <source>
        <dbReference type="EMBL" id="RCV93841.1"/>
    </source>
</evidence>
<dbReference type="Gene3D" id="1.10.30.50">
    <property type="match status" value="1"/>
</dbReference>
<proteinExistence type="predicted"/>
<keyword evidence="2" id="KW-0255">Endonuclease</keyword>
<dbReference type="SMART" id="SM00507">
    <property type="entry name" value="HNHc"/>
    <property type="match status" value="1"/>
</dbReference>
<dbReference type="EMBL" id="QPIJ01000001">
    <property type="protein sequence ID" value="RCV93841.1"/>
    <property type="molecule type" value="Genomic_DNA"/>
</dbReference>
<dbReference type="CDD" id="cd00085">
    <property type="entry name" value="HNHc"/>
    <property type="match status" value="1"/>
</dbReference>
<dbReference type="OrthoDB" id="9802901at2"/>
<evidence type="ECO:0000259" key="1">
    <source>
        <dbReference type="SMART" id="SM00507"/>
    </source>
</evidence>
<dbReference type="Proteomes" id="UP000253204">
    <property type="component" value="Unassembled WGS sequence"/>
</dbReference>